<dbReference type="InterPro" id="IPR018313">
    <property type="entry name" value="SBP_3_CS"/>
</dbReference>
<sequence>MNRRTLCAALACLALPLTGHAAEPLRIAADATYPPFEYTDASGAVVGFDIDVTRAACAEMKTECVLVNQPWDGLIPGVQARKYDAVVGMNISAERLKVVSFSQPFYYMYNNFVGHVGTKPDVSPVALKGKIIAVQRGSTQDRFITDTYGKTATIKRYVNAQDPMMEMANGRADFTFGNTAQLKRGFLDTPKGQGFGFIGPTFDGRKDKVLGEGLAFVVRKDNTDLANRFSQAIAALKQKGVIKQLAAKHNLTGLIGE</sequence>
<name>A0ABT7XK18_9NEIS</name>
<evidence type="ECO:0000256" key="3">
    <source>
        <dbReference type="ARBA" id="ARBA00022729"/>
    </source>
</evidence>
<evidence type="ECO:0000256" key="4">
    <source>
        <dbReference type="RuleBase" id="RU003744"/>
    </source>
</evidence>
<evidence type="ECO:0000256" key="1">
    <source>
        <dbReference type="ARBA" id="ARBA00004196"/>
    </source>
</evidence>
<evidence type="ECO:0000256" key="5">
    <source>
        <dbReference type="SAM" id="SignalP"/>
    </source>
</evidence>
<dbReference type="Gene3D" id="3.40.190.10">
    <property type="entry name" value="Periplasmic binding protein-like II"/>
    <property type="match status" value="2"/>
</dbReference>
<protein>
    <submittedName>
        <fullName evidence="7">Transporter substrate-binding domain-containing protein</fullName>
    </submittedName>
</protein>
<dbReference type="SUPFAM" id="SSF53850">
    <property type="entry name" value="Periplasmic binding protein-like II"/>
    <property type="match status" value="1"/>
</dbReference>
<accession>A0ABT7XK18</accession>
<dbReference type="Pfam" id="PF00497">
    <property type="entry name" value="SBP_bac_3"/>
    <property type="match status" value="1"/>
</dbReference>
<dbReference type="InterPro" id="IPR001638">
    <property type="entry name" value="Solute-binding_3/MltF_N"/>
</dbReference>
<reference evidence="7" key="1">
    <citation type="submission" date="2023-06" db="EMBL/GenBank/DDBJ databases">
        <authorList>
            <person name="Zhang S."/>
        </authorList>
    </citation>
    <scope>NUCLEOTIDE SEQUENCE</scope>
    <source>
        <strain evidence="7">SG2303</strain>
    </source>
</reference>
<dbReference type="PROSITE" id="PS01039">
    <property type="entry name" value="SBP_BACTERIAL_3"/>
    <property type="match status" value="1"/>
</dbReference>
<proteinExistence type="inferred from homology"/>
<feature type="chain" id="PRO_5047217380" evidence="5">
    <location>
        <begin position="22"/>
        <end position="257"/>
    </location>
</feature>
<evidence type="ECO:0000313" key="8">
    <source>
        <dbReference type="Proteomes" id="UP001168540"/>
    </source>
</evidence>
<keyword evidence="8" id="KW-1185">Reference proteome</keyword>
<dbReference type="Proteomes" id="UP001168540">
    <property type="component" value="Unassembled WGS sequence"/>
</dbReference>
<comment type="subcellular location">
    <subcellularLocation>
        <location evidence="1">Cell envelope</location>
    </subcellularLocation>
</comment>
<gene>
    <name evidence="7" type="ORF">QU481_04385</name>
</gene>
<evidence type="ECO:0000259" key="6">
    <source>
        <dbReference type="SMART" id="SM00062"/>
    </source>
</evidence>
<comment type="similarity">
    <text evidence="2 4">Belongs to the bacterial solute-binding protein 3 family.</text>
</comment>
<comment type="caution">
    <text evidence="7">The sequence shown here is derived from an EMBL/GenBank/DDBJ whole genome shotgun (WGS) entry which is preliminary data.</text>
</comment>
<dbReference type="PANTHER" id="PTHR35936:SF17">
    <property type="entry name" value="ARGININE-BINDING EXTRACELLULAR PROTEIN ARTP"/>
    <property type="match status" value="1"/>
</dbReference>
<evidence type="ECO:0000256" key="2">
    <source>
        <dbReference type="ARBA" id="ARBA00010333"/>
    </source>
</evidence>
<dbReference type="EMBL" id="JAUEDK010000005">
    <property type="protein sequence ID" value="MDN0074125.1"/>
    <property type="molecule type" value="Genomic_DNA"/>
</dbReference>
<keyword evidence="3 5" id="KW-0732">Signal</keyword>
<dbReference type="RefSeq" id="WP_289828671.1">
    <property type="nucleotide sequence ID" value="NZ_JAUEDK010000005.1"/>
</dbReference>
<dbReference type="SMART" id="SM00062">
    <property type="entry name" value="PBPb"/>
    <property type="match status" value="1"/>
</dbReference>
<feature type="signal peptide" evidence="5">
    <location>
        <begin position="1"/>
        <end position="21"/>
    </location>
</feature>
<organism evidence="7 8">
    <name type="scientific">Crenobacter oryzisoli</name>
    <dbReference type="NCBI Taxonomy" id="3056844"/>
    <lineage>
        <taxon>Bacteria</taxon>
        <taxon>Pseudomonadati</taxon>
        <taxon>Pseudomonadota</taxon>
        <taxon>Betaproteobacteria</taxon>
        <taxon>Neisseriales</taxon>
        <taxon>Neisseriaceae</taxon>
        <taxon>Crenobacter</taxon>
    </lineage>
</organism>
<evidence type="ECO:0000313" key="7">
    <source>
        <dbReference type="EMBL" id="MDN0074125.1"/>
    </source>
</evidence>
<feature type="domain" description="Solute-binding protein family 3/N-terminal" evidence="6">
    <location>
        <begin position="24"/>
        <end position="254"/>
    </location>
</feature>
<dbReference type="PANTHER" id="PTHR35936">
    <property type="entry name" value="MEMBRANE-BOUND LYTIC MUREIN TRANSGLYCOSYLASE F"/>
    <property type="match status" value="1"/>
</dbReference>